<feature type="transmembrane region" description="Helical" evidence="8">
    <location>
        <begin position="312"/>
        <end position="331"/>
    </location>
</feature>
<name>A0A1E3QCB6_LIPST</name>
<dbReference type="InterPro" id="IPR005829">
    <property type="entry name" value="Sugar_transporter_CS"/>
</dbReference>
<dbReference type="FunFam" id="1.20.1250.20:FF:000078">
    <property type="entry name" value="MFS maltose transporter, putative"/>
    <property type="match status" value="1"/>
</dbReference>
<evidence type="ECO:0000256" key="1">
    <source>
        <dbReference type="ARBA" id="ARBA00004141"/>
    </source>
</evidence>
<feature type="transmembrane region" description="Helical" evidence="8">
    <location>
        <begin position="102"/>
        <end position="123"/>
    </location>
</feature>
<evidence type="ECO:0000256" key="8">
    <source>
        <dbReference type="SAM" id="Phobius"/>
    </source>
</evidence>
<evidence type="ECO:0000259" key="9">
    <source>
        <dbReference type="PROSITE" id="PS50850"/>
    </source>
</evidence>
<keyword evidence="3 7" id="KW-0813">Transport</keyword>
<sequence>MHSNDDIDADETDLLLPDILDADLYSEQLNQNVEVGIESEDTMPLWKAIKAYPMAIFWCLVVSMCVVMEGYDTILIGNFYAYPTFAQKYGTYFPGVGYQLTAAWQAGLGNAAGIGAFVGVLANGYFVDRFGQKPVLIGSLFVLSCFIFITFFAPNIVVLCLGELFSGIPWGVFASTAPAYASEVLPLSLRVYLTTYTNMCFIIGQIIAAGILDGLVQLDSEWSYRIPFGLQWVWPAFLIPLLFFAPESPWHLVRKGRLEEAEKSLLRLQRKSAGIDVKQTLASIVHTNKLEEELAIGTSYWDCFKSFERRRTLIACFAFAGQVLSGLNFAYNSTYFFQQIGLSTSQTYRLNLGGTAIALLGTLLSWFLLLPYFGRRTIYLWGMATMCVILLLIGILNVRTTSNGVATTQAVLTLVWTFVYQLTVGQLGWALPAEIGSTRLRQRTVCVARNTYYIVSVIAGALEPYFMNPTQWNLKGYTAFVWSGTALLTFIWAYFKLPETKGRRYEEIDILFANDVPARKFATFQVDAYSAEQMEDFEVRPLVTSDKGVRDTRGAIAPQC</sequence>
<evidence type="ECO:0000256" key="7">
    <source>
        <dbReference type="RuleBase" id="RU003346"/>
    </source>
</evidence>
<gene>
    <name evidence="10" type="ORF">LIPSTDRAFT_205193</name>
</gene>
<evidence type="ECO:0000256" key="5">
    <source>
        <dbReference type="ARBA" id="ARBA00022989"/>
    </source>
</evidence>
<evidence type="ECO:0000313" key="11">
    <source>
        <dbReference type="Proteomes" id="UP000094385"/>
    </source>
</evidence>
<feature type="transmembrane region" description="Helical" evidence="8">
    <location>
        <begin position="55"/>
        <end position="82"/>
    </location>
</feature>
<evidence type="ECO:0000256" key="3">
    <source>
        <dbReference type="ARBA" id="ARBA00022448"/>
    </source>
</evidence>
<feature type="transmembrane region" description="Helical" evidence="8">
    <location>
        <begin position="479"/>
        <end position="495"/>
    </location>
</feature>
<evidence type="ECO:0000313" key="10">
    <source>
        <dbReference type="EMBL" id="ODQ75343.1"/>
    </source>
</evidence>
<dbReference type="NCBIfam" id="TIGR00879">
    <property type="entry name" value="SP"/>
    <property type="match status" value="1"/>
</dbReference>
<dbReference type="Gene3D" id="1.20.1250.20">
    <property type="entry name" value="MFS general substrate transporter like domains"/>
    <property type="match status" value="1"/>
</dbReference>
<feature type="transmembrane region" description="Helical" evidence="8">
    <location>
        <begin position="193"/>
        <end position="212"/>
    </location>
</feature>
<feature type="transmembrane region" description="Helical" evidence="8">
    <location>
        <begin position="135"/>
        <end position="158"/>
    </location>
</feature>
<dbReference type="OrthoDB" id="6612291at2759"/>
<feature type="transmembrane region" description="Helical" evidence="8">
    <location>
        <begin position="351"/>
        <end position="371"/>
    </location>
</feature>
<evidence type="ECO:0000256" key="2">
    <source>
        <dbReference type="ARBA" id="ARBA00010992"/>
    </source>
</evidence>
<dbReference type="Pfam" id="PF00083">
    <property type="entry name" value="Sugar_tr"/>
    <property type="match status" value="1"/>
</dbReference>
<accession>A0A1E3QCB6</accession>
<dbReference type="PROSITE" id="PS50850">
    <property type="entry name" value="MFS"/>
    <property type="match status" value="1"/>
</dbReference>
<organism evidence="10 11">
    <name type="scientific">Lipomyces starkeyi NRRL Y-11557</name>
    <dbReference type="NCBI Taxonomy" id="675824"/>
    <lineage>
        <taxon>Eukaryota</taxon>
        <taxon>Fungi</taxon>
        <taxon>Dikarya</taxon>
        <taxon>Ascomycota</taxon>
        <taxon>Saccharomycotina</taxon>
        <taxon>Lipomycetes</taxon>
        <taxon>Lipomycetales</taxon>
        <taxon>Lipomycetaceae</taxon>
        <taxon>Lipomyces</taxon>
    </lineage>
</organism>
<dbReference type="EMBL" id="KV454290">
    <property type="protein sequence ID" value="ODQ75343.1"/>
    <property type="molecule type" value="Genomic_DNA"/>
</dbReference>
<keyword evidence="4 8" id="KW-0812">Transmembrane</keyword>
<evidence type="ECO:0000256" key="6">
    <source>
        <dbReference type="ARBA" id="ARBA00023136"/>
    </source>
</evidence>
<dbReference type="PROSITE" id="PS00217">
    <property type="entry name" value="SUGAR_TRANSPORT_2"/>
    <property type="match status" value="1"/>
</dbReference>
<dbReference type="GO" id="GO:0016020">
    <property type="term" value="C:membrane"/>
    <property type="evidence" value="ECO:0007669"/>
    <property type="project" value="UniProtKB-SubCell"/>
</dbReference>
<comment type="subcellular location">
    <subcellularLocation>
        <location evidence="1">Membrane</location>
        <topology evidence="1">Multi-pass membrane protein</topology>
    </subcellularLocation>
</comment>
<feature type="domain" description="Major facilitator superfamily (MFS) profile" evidence="9">
    <location>
        <begin position="58"/>
        <end position="501"/>
    </location>
</feature>
<dbReference type="AlphaFoldDB" id="A0A1E3QCB6"/>
<dbReference type="PANTHER" id="PTHR48022">
    <property type="entry name" value="PLASTIDIC GLUCOSE TRANSPORTER 4"/>
    <property type="match status" value="1"/>
</dbReference>
<evidence type="ECO:0000256" key="4">
    <source>
        <dbReference type="ARBA" id="ARBA00022692"/>
    </source>
</evidence>
<dbReference type="InterPro" id="IPR020846">
    <property type="entry name" value="MFS_dom"/>
</dbReference>
<dbReference type="InterPro" id="IPR036259">
    <property type="entry name" value="MFS_trans_sf"/>
</dbReference>
<dbReference type="Proteomes" id="UP000094385">
    <property type="component" value="Unassembled WGS sequence"/>
</dbReference>
<feature type="transmembrane region" description="Helical" evidence="8">
    <location>
        <begin position="378"/>
        <end position="398"/>
    </location>
</feature>
<dbReference type="InterPro" id="IPR005828">
    <property type="entry name" value="MFS_sugar_transport-like"/>
</dbReference>
<proteinExistence type="inferred from homology"/>
<reference evidence="10 11" key="1">
    <citation type="journal article" date="2016" name="Proc. Natl. Acad. Sci. U.S.A.">
        <title>Comparative genomics of biotechnologically important yeasts.</title>
        <authorList>
            <person name="Riley R."/>
            <person name="Haridas S."/>
            <person name="Wolfe K.H."/>
            <person name="Lopes M.R."/>
            <person name="Hittinger C.T."/>
            <person name="Goeker M."/>
            <person name="Salamov A.A."/>
            <person name="Wisecaver J.H."/>
            <person name="Long T.M."/>
            <person name="Calvey C.H."/>
            <person name="Aerts A.L."/>
            <person name="Barry K.W."/>
            <person name="Choi C."/>
            <person name="Clum A."/>
            <person name="Coughlan A.Y."/>
            <person name="Deshpande S."/>
            <person name="Douglass A.P."/>
            <person name="Hanson S.J."/>
            <person name="Klenk H.-P."/>
            <person name="LaButti K.M."/>
            <person name="Lapidus A."/>
            <person name="Lindquist E.A."/>
            <person name="Lipzen A.M."/>
            <person name="Meier-Kolthoff J.P."/>
            <person name="Ohm R.A."/>
            <person name="Otillar R.P."/>
            <person name="Pangilinan J.L."/>
            <person name="Peng Y."/>
            <person name="Rokas A."/>
            <person name="Rosa C.A."/>
            <person name="Scheuner C."/>
            <person name="Sibirny A.A."/>
            <person name="Slot J.C."/>
            <person name="Stielow J.B."/>
            <person name="Sun H."/>
            <person name="Kurtzman C.P."/>
            <person name="Blackwell M."/>
            <person name="Grigoriev I.V."/>
            <person name="Jeffries T.W."/>
        </authorList>
    </citation>
    <scope>NUCLEOTIDE SEQUENCE [LARGE SCALE GENOMIC DNA]</scope>
    <source>
        <strain evidence="10 11">NRRL Y-11557</strain>
    </source>
</reference>
<feature type="transmembrane region" description="Helical" evidence="8">
    <location>
        <begin position="410"/>
        <end position="431"/>
    </location>
</feature>
<dbReference type="GO" id="GO:0005351">
    <property type="term" value="F:carbohydrate:proton symporter activity"/>
    <property type="evidence" value="ECO:0007669"/>
    <property type="project" value="TreeGrafter"/>
</dbReference>
<dbReference type="SUPFAM" id="SSF103473">
    <property type="entry name" value="MFS general substrate transporter"/>
    <property type="match status" value="1"/>
</dbReference>
<feature type="transmembrane region" description="Helical" evidence="8">
    <location>
        <begin position="232"/>
        <end position="253"/>
    </location>
</feature>
<comment type="similarity">
    <text evidence="2 7">Belongs to the major facilitator superfamily. Sugar transporter (TC 2.A.1.1) family.</text>
</comment>
<keyword evidence="5 8" id="KW-1133">Transmembrane helix</keyword>
<dbReference type="InterPro" id="IPR050360">
    <property type="entry name" value="MFS_Sugar_Transporters"/>
</dbReference>
<feature type="transmembrane region" description="Helical" evidence="8">
    <location>
        <begin position="164"/>
        <end position="181"/>
    </location>
</feature>
<keyword evidence="11" id="KW-1185">Reference proteome</keyword>
<protein>
    <recommendedName>
        <fullName evidence="9">Major facilitator superfamily (MFS) profile domain-containing protein</fullName>
    </recommendedName>
</protein>
<keyword evidence="6 8" id="KW-0472">Membrane</keyword>
<dbReference type="PANTHER" id="PTHR48022:SF83">
    <property type="entry name" value="MAJOR FACILITATOR SUPERFAMILY (MFS) PROFILE DOMAIN-CONTAINING PROTEIN"/>
    <property type="match status" value="1"/>
</dbReference>
<dbReference type="STRING" id="675824.A0A1E3QCB6"/>
<feature type="transmembrane region" description="Helical" evidence="8">
    <location>
        <begin position="451"/>
        <end position="467"/>
    </location>
</feature>
<dbReference type="InterPro" id="IPR003663">
    <property type="entry name" value="Sugar/inositol_transpt"/>
</dbReference>